<feature type="transmembrane region" description="Helical" evidence="1">
    <location>
        <begin position="43"/>
        <end position="64"/>
    </location>
</feature>
<evidence type="ECO:0000313" key="3">
    <source>
        <dbReference type="Proteomes" id="UP001050691"/>
    </source>
</evidence>
<keyword evidence="1" id="KW-0812">Transmembrane</keyword>
<reference evidence="2" key="1">
    <citation type="submission" date="2021-10" db="EMBL/GenBank/DDBJ databases">
        <title>De novo Genome Assembly of Clathrus columnatus (Basidiomycota, Fungi) Using Illumina and Nanopore Sequence Data.</title>
        <authorList>
            <person name="Ogiso-Tanaka E."/>
            <person name="Itagaki H."/>
            <person name="Hosoya T."/>
            <person name="Hosaka K."/>
        </authorList>
    </citation>
    <scope>NUCLEOTIDE SEQUENCE</scope>
    <source>
        <strain evidence="2">MO-923</strain>
    </source>
</reference>
<organism evidence="2 3">
    <name type="scientific">Clathrus columnatus</name>
    <dbReference type="NCBI Taxonomy" id="1419009"/>
    <lineage>
        <taxon>Eukaryota</taxon>
        <taxon>Fungi</taxon>
        <taxon>Dikarya</taxon>
        <taxon>Basidiomycota</taxon>
        <taxon>Agaricomycotina</taxon>
        <taxon>Agaricomycetes</taxon>
        <taxon>Phallomycetidae</taxon>
        <taxon>Phallales</taxon>
        <taxon>Clathraceae</taxon>
        <taxon>Clathrus</taxon>
    </lineage>
</organism>
<dbReference type="Proteomes" id="UP001050691">
    <property type="component" value="Unassembled WGS sequence"/>
</dbReference>
<gene>
    <name evidence="2" type="ORF">Clacol_004342</name>
</gene>
<dbReference type="AlphaFoldDB" id="A0AAV5AC96"/>
<accession>A0AAV5AC96</accession>
<evidence type="ECO:0000256" key="1">
    <source>
        <dbReference type="SAM" id="Phobius"/>
    </source>
</evidence>
<evidence type="ECO:0000313" key="2">
    <source>
        <dbReference type="EMBL" id="GJJ10116.1"/>
    </source>
</evidence>
<name>A0AAV5AC96_9AGAM</name>
<proteinExistence type="predicted"/>
<keyword evidence="1" id="KW-1133">Transmembrane helix</keyword>
<protein>
    <submittedName>
        <fullName evidence="2">Uncharacterized protein</fullName>
    </submittedName>
</protein>
<dbReference type="EMBL" id="BPWL01000005">
    <property type="protein sequence ID" value="GJJ10116.1"/>
    <property type="molecule type" value="Genomic_DNA"/>
</dbReference>
<sequence>MTIALSATFLTAVILNIYAVKEILLKFLSHLLNALSLTAYIHIIDFITGIATSLSDILGFFAVVRQVWGLWIEKRRLGLQTKQDFVSVLLQQGILRFAFNNGIHTGIYLRRRNSEKNPAPNQSALELPTLLIQDNQTRSSQSIHILKRLHQSIIADMGEIEMDSSMSVRGQGGGREQETS</sequence>
<keyword evidence="1" id="KW-0472">Membrane</keyword>
<comment type="caution">
    <text evidence="2">The sequence shown here is derived from an EMBL/GenBank/DDBJ whole genome shotgun (WGS) entry which is preliminary data.</text>
</comment>
<keyword evidence="3" id="KW-1185">Reference proteome</keyword>